<dbReference type="EMBL" id="BMMW01000001">
    <property type="protein sequence ID" value="GGK32619.1"/>
    <property type="molecule type" value="Genomic_DNA"/>
</dbReference>
<feature type="transmembrane region" description="Helical" evidence="2">
    <location>
        <begin position="103"/>
        <end position="124"/>
    </location>
</feature>
<evidence type="ECO:0000256" key="2">
    <source>
        <dbReference type="SAM" id="Phobius"/>
    </source>
</evidence>
<comment type="caution">
    <text evidence="4">The sequence shown here is derived from an EMBL/GenBank/DDBJ whole genome shotgun (WGS) entry which is preliminary data.</text>
</comment>
<feature type="domain" description="Cyanobacterial TRADD-N associated 2 transmembrane" evidence="3">
    <location>
        <begin position="93"/>
        <end position="161"/>
    </location>
</feature>
<feature type="region of interest" description="Disordered" evidence="1">
    <location>
        <begin position="219"/>
        <end position="241"/>
    </location>
</feature>
<organism evidence="4 5">
    <name type="scientific">Nocardia camponoti</name>
    <dbReference type="NCBI Taxonomy" id="1616106"/>
    <lineage>
        <taxon>Bacteria</taxon>
        <taxon>Bacillati</taxon>
        <taxon>Actinomycetota</taxon>
        <taxon>Actinomycetes</taxon>
        <taxon>Mycobacteriales</taxon>
        <taxon>Nocardiaceae</taxon>
        <taxon>Nocardia</taxon>
    </lineage>
</organism>
<keyword evidence="5" id="KW-1185">Reference proteome</keyword>
<reference evidence="4" key="2">
    <citation type="submission" date="2020-09" db="EMBL/GenBank/DDBJ databases">
        <authorList>
            <person name="Sun Q."/>
            <person name="Zhou Y."/>
        </authorList>
    </citation>
    <scope>NUCLEOTIDE SEQUENCE</scope>
    <source>
        <strain evidence="4">CGMCC 4.7278</strain>
    </source>
</reference>
<evidence type="ECO:0000256" key="1">
    <source>
        <dbReference type="SAM" id="MobiDB-lite"/>
    </source>
</evidence>
<keyword evidence="2" id="KW-1133">Transmembrane helix</keyword>
<sequence length="241" mass="25592">MITLASLTAFLPIATFMSNSPDGLTPLLIFGAVVAVIGPVIFWVVIAALEDSASKSAGAREALNQAVENVSSPNDLLKLMEVNRRQMEAYDIQARSQGRTSHWSSLLAMTAGLGIVAVGMWIAVTADETATKYAAAIIAAVGTGTGGYIAKTFIQVNTTAQQHVRFYFEQPLVQSYLLTAERVIERLPESERGPQYALVVAAALGQAGLVPELRNAVGHPSLSHEQSTQPDASRESPAGEL</sequence>
<accession>A0A917Q786</accession>
<dbReference type="Proteomes" id="UP000612956">
    <property type="component" value="Unassembled WGS sequence"/>
</dbReference>
<feature type="transmembrane region" description="Helical" evidence="2">
    <location>
        <begin position="28"/>
        <end position="49"/>
    </location>
</feature>
<proteinExistence type="predicted"/>
<feature type="transmembrane region" description="Helical" evidence="2">
    <location>
        <begin position="130"/>
        <end position="150"/>
    </location>
</feature>
<reference evidence="4" key="1">
    <citation type="journal article" date="2014" name="Int. J. Syst. Evol. Microbiol.">
        <title>Complete genome sequence of Corynebacterium casei LMG S-19264T (=DSM 44701T), isolated from a smear-ripened cheese.</title>
        <authorList>
            <consortium name="US DOE Joint Genome Institute (JGI-PGF)"/>
            <person name="Walter F."/>
            <person name="Albersmeier A."/>
            <person name="Kalinowski J."/>
            <person name="Ruckert C."/>
        </authorList>
    </citation>
    <scope>NUCLEOTIDE SEQUENCE</scope>
    <source>
        <strain evidence="4">CGMCC 4.7278</strain>
    </source>
</reference>
<dbReference type="Pfam" id="PF20712">
    <property type="entry name" value="CyanoTRADDas_TM"/>
    <property type="match status" value="1"/>
</dbReference>
<evidence type="ECO:0000313" key="4">
    <source>
        <dbReference type="EMBL" id="GGK32619.1"/>
    </source>
</evidence>
<dbReference type="InterPro" id="IPR048567">
    <property type="entry name" value="CyanoTRADDas_TM"/>
</dbReference>
<dbReference type="RefSeq" id="WP_188826668.1">
    <property type="nucleotide sequence ID" value="NZ_BMMW01000001.1"/>
</dbReference>
<keyword evidence="2" id="KW-0472">Membrane</keyword>
<evidence type="ECO:0000259" key="3">
    <source>
        <dbReference type="Pfam" id="PF20712"/>
    </source>
</evidence>
<gene>
    <name evidence="4" type="ORF">GCM10011591_00410</name>
</gene>
<evidence type="ECO:0000313" key="5">
    <source>
        <dbReference type="Proteomes" id="UP000612956"/>
    </source>
</evidence>
<name>A0A917Q786_9NOCA</name>
<protein>
    <recommendedName>
        <fullName evidence="3">Cyanobacterial TRADD-N associated 2 transmembrane domain-containing protein</fullName>
    </recommendedName>
</protein>
<dbReference type="AlphaFoldDB" id="A0A917Q786"/>
<keyword evidence="2" id="KW-0812">Transmembrane</keyword>